<dbReference type="GO" id="GO:0005802">
    <property type="term" value="C:trans-Golgi network"/>
    <property type="evidence" value="ECO:0007669"/>
    <property type="project" value="TreeGrafter"/>
</dbReference>
<protein>
    <recommendedName>
        <fullName evidence="8">Mind bomb SH3 repeat domain-containing protein</fullName>
    </recommendedName>
</protein>
<dbReference type="GO" id="GO:0004842">
    <property type="term" value="F:ubiquitin-protein transferase activity"/>
    <property type="evidence" value="ECO:0007669"/>
    <property type="project" value="InterPro"/>
</dbReference>
<dbReference type="AlphaFoldDB" id="A0AAN9JLP2"/>
<keyword evidence="10" id="KW-1185">Reference proteome</keyword>
<evidence type="ECO:0000313" key="10">
    <source>
        <dbReference type="Proteomes" id="UP001359559"/>
    </source>
</evidence>
<dbReference type="Proteomes" id="UP001359559">
    <property type="component" value="Unassembled WGS sequence"/>
</dbReference>
<evidence type="ECO:0000256" key="2">
    <source>
        <dbReference type="ARBA" id="ARBA00022679"/>
    </source>
</evidence>
<evidence type="ECO:0000256" key="5">
    <source>
        <dbReference type="ARBA" id="ARBA00022771"/>
    </source>
</evidence>
<evidence type="ECO:0000313" key="9">
    <source>
        <dbReference type="EMBL" id="KAK7301328.1"/>
    </source>
</evidence>
<dbReference type="GO" id="GO:0009788">
    <property type="term" value="P:negative regulation of abscisic acid-activated signaling pathway"/>
    <property type="evidence" value="ECO:0007669"/>
    <property type="project" value="TreeGrafter"/>
</dbReference>
<dbReference type="InterPro" id="IPR044584">
    <property type="entry name" value="KEG"/>
</dbReference>
<gene>
    <name evidence="9" type="ORF">RJT34_12189</name>
</gene>
<dbReference type="GO" id="GO:0016567">
    <property type="term" value="P:protein ubiquitination"/>
    <property type="evidence" value="ECO:0007669"/>
    <property type="project" value="InterPro"/>
</dbReference>
<dbReference type="GO" id="GO:0045324">
    <property type="term" value="P:late endosome to vacuole transport"/>
    <property type="evidence" value="ECO:0007669"/>
    <property type="project" value="TreeGrafter"/>
</dbReference>
<dbReference type="GO" id="GO:0008270">
    <property type="term" value="F:zinc ion binding"/>
    <property type="evidence" value="ECO:0007669"/>
    <property type="project" value="UniProtKB-KW"/>
</dbReference>
<dbReference type="EMBL" id="JAYKXN010000003">
    <property type="protein sequence ID" value="KAK7301328.1"/>
    <property type="molecule type" value="Genomic_DNA"/>
</dbReference>
<evidence type="ECO:0000256" key="1">
    <source>
        <dbReference type="ARBA" id="ARBA00004906"/>
    </source>
</evidence>
<keyword evidence="4" id="KW-0677">Repeat</keyword>
<sequence length="209" mass="23497">MFEVGEWVRLKDNAKHWKSSGPGSVGVVQEIGYEGNEVDRSTFVGFCREQEKWVGPSSHLERFGKLFVGQKVRVKQSVKKPRFGWSGNTHASIGTIQAIDANGKLKTYTPVGSKTWMLDPSEVEVVEENELCIREWVRVKASVSTPTHHYGEVSHSSIGVVHRMEDEELFLAYVILGLSLCKEVVSIVHSAALNFNSVLKVEMQFSHMY</sequence>
<keyword evidence="2" id="KW-0808">Transferase</keyword>
<evidence type="ECO:0000256" key="7">
    <source>
        <dbReference type="ARBA" id="ARBA00022833"/>
    </source>
</evidence>
<dbReference type="Pfam" id="PF18346">
    <property type="entry name" value="SH3_15"/>
    <property type="match status" value="1"/>
</dbReference>
<keyword evidence="6" id="KW-0833">Ubl conjugation pathway</keyword>
<keyword evidence="7" id="KW-0862">Zinc</keyword>
<dbReference type="PANTHER" id="PTHR46960">
    <property type="entry name" value="E3 UBIQUITIN-PROTEIN LIGASE KEG"/>
    <property type="match status" value="1"/>
</dbReference>
<dbReference type="InterPro" id="IPR040847">
    <property type="entry name" value="SH3_15"/>
</dbReference>
<name>A0AAN9JLP2_CLITE</name>
<reference evidence="9 10" key="1">
    <citation type="submission" date="2024-01" db="EMBL/GenBank/DDBJ databases">
        <title>The genomes of 5 underutilized Papilionoideae crops provide insights into root nodulation and disease resistance.</title>
        <authorList>
            <person name="Yuan L."/>
        </authorList>
    </citation>
    <scope>NUCLEOTIDE SEQUENCE [LARGE SCALE GENOMIC DNA]</scope>
    <source>
        <strain evidence="9">LY-2023</strain>
        <tissue evidence="9">Leaf</tissue>
    </source>
</reference>
<comment type="caution">
    <text evidence="9">The sequence shown here is derived from an EMBL/GenBank/DDBJ whole genome shotgun (WGS) entry which is preliminary data.</text>
</comment>
<evidence type="ECO:0000256" key="6">
    <source>
        <dbReference type="ARBA" id="ARBA00022786"/>
    </source>
</evidence>
<keyword evidence="3" id="KW-0479">Metal-binding</keyword>
<keyword evidence="5" id="KW-0863">Zinc-finger</keyword>
<comment type="pathway">
    <text evidence="1">Protein modification; protein ubiquitination.</text>
</comment>
<accession>A0AAN9JLP2</accession>
<evidence type="ECO:0000259" key="8">
    <source>
        <dbReference type="Pfam" id="PF18346"/>
    </source>
</evidence>
<feature type="domain" description="Mind bomb SH3 repeat" evidence="8">
    <location>
        <begin position="2"/>
        <end position="123"/>
    </location>
</feature>
<dbReference type="PANTHER" id="PTHR46960:SF1">
    <property type="entry name" value="E3 UBIQUITIN-PROTEIN LIGASE KEG"/>
    <property type="match status" value="1"/>
</dbReference>
<proteinExistence type="predicted"/>
<evidence type="ECO:0000256" key="4">
    <source>
        <dbReference type="ARBA" id="ARBA00022737"/>
    </source>
</evidence>
<dbReference type="GO" id="GO:0005769">
    <property type="term" value="C:early endosome"/>
    <property type="evidence" value="ECO:0007669"/>
    <property type="project" value="TreeGrafter"/>
</dbReference>
<dbReference type="GO" id="GO:0009738">
    <property type="term" value="P:abscisic acid-activated signaling pathway"/>
    <property type="evidence" value="ECO:0007669"/>
    <property type="project" value="InterPro"/>
</dbReference>
<dbReference type="GO" id="GO:0006952">
    <property type="term" value="P:defense response"/>
    <property type="evidence" value="ECO:0007669"/>
    <property type="project" value="InterPro"/>
</dbReference>
<organism evidence="9 10">
    <name type="scientific">Clitoria ternatea</name>
    <name type="common">Butterfly pea</name>
    <dbReference type="NCBI Taxonomy" id="43366"/>
    <lineage>
        <taxon>Eukaryota</taxon>
        <taxon>Viridiplantae</taxon>
        <taxon>Streptophyta</taxon>
        <taxon>Embryophyta</taxon>
        <taxon>Tracheophyta</taxon>
        <taxon>Spermatophyta</taxon>
        <taxon>Magnoliopsida</taxon>
        <taxon>eudicotyledons</taxon>
        <taxon>Gunneridae</taxon>
        <taxon>Pentapetalae</taxon>
        <taxon>rosids</taxon>
        <taxon>fabids</taxon>
        <taxon>Fabales</taxon>
        <taxon>Fabaceae</taxon>
        <taxon>Papilionoideae</taxon>
        <taxon>50 kb inversion clade</taxon>
        <taxon>NPAAA clade</taxon>
        <taxon>indigoferoid/millettioid clade</taxon>
        <taxon>Phaseoleae</taxon>
        <taxon>Clitoria</taxon>
    </lineage>
</organism>
<evidence type="ECO:0000256" key="3">
    <source>
        <dbReference type="ARBA" id="ARBA00022723"/>
    </source>
</evidence>